<dbReference type="Proteomes" id="UP001163846">
    <property type="component" value="Unassembled WGS sequence"/>
</dbReference>
<evidence type="ECO:0000313" key="2">
    <source>
        <dbReference type="EMBL" id="KAJ3839362.1"/>
    </source>
</evidence>
<protein>
    <recommendedName>
        <fullName evidence="4">Secreted protein</fullName>
    </recommendedName>
</protein>
<reference evidence="2" key="1">
    <citation type="submission" date="2022-08" db="EMBL/GenBank/DDBJ databases">
        <authorList>
            <consortium name="DOE Joint Genome Institute"/>
            <person name="Min B."/>
            <person name="Riley R."/>
            <person name="Sierra-Patev S."/>
            <person name="Naranjo-Ortiz M."/>
            <person name="Looney B."/>
            <person name="Konkel Z."/>
            <person name="Slot J.C."/>
            <person name="Sakamoto Y."/>
            <person name="Steenwyk J.L."/>
            <person name="Rokas A."/>
            <person name="Carro J."/>
            <person name="Camarero S."/>
            <person name="Ferreira P."/>
            <person name="Molpeceres G."/>
            <person name="Ruiz-Duenas F.J."/>
            <person name="Serrano A."/>
            <person name="Henrissat B."/>
            <person name="Drula E."/>
            <person name="Hughes K.W."/>
            <person name="Mata J.L."/>
            <person name="Ishikawa N.K."/>
            <person name="Vargas-Isla R."/>
            <person name="Ushijima S."/>
            <person name="Smith C.A."/>
            <person name="Ahrendt S."/>
            <person name="Andreopoulos W."/>
            <person name="He G."/>
            <person name="Labutti K."/>
            <person name="Lipzen A."/>
            <person name="Ng V."/>
            <person name="Sandor L."/>
            <person name="Barry K."/>
            <person name="Martinez A.T."/>
            <person name="Xiao Y."/>
            <person name="Gibbons J.G."/>
            <person name="Terashima K."/>
            <person name="Hibbett D.S."/>
            <person name="Grigoriev I.V."/>
        </authorList>
    </citation>
    <scope>NUCLEOTIDE SEQUENCE</scope>
    <source>
        <strain evidence="2">TFB9207</strain>
    </source>
</reference>
<organism evidence="2 3">
    <name type="scientific">Lentinula raphanica</name>
    <dbReference type="NCBI Taxonomy" id="153919"/>
    <lineage>
        <taxon>Eukaryota</taxon>
        <taxon>Fungi</taxon>
        <taxon>Dikarya</taxon>
        <taxon>Basidiomycota</taxon>
        <taxon>Agaricomycotina</taxon>
        <taxon>Agaricomycetes</taxon>
        <taxon>Agaricomycetidae</taxon>
        <taxon>Agaricales</taxon>
        <taxon>Marasmiineae</taxon>
        <taxon>Omphalotaceae</taxon>
        <taxon>Lentinula</taxon>
    </lineage>
</organism>
<evidence type="ECO:0008006" key="4">
    <source>
        <dbReference type="Google" id="ProtNLM"/>
    </source>
</evidence>
<gene>
    <name evidence="2" type="ORF">F5878DRAFT_616718</name>
</gene>
<proteinExistence type="predicted"/>
<accession>A0AA38PAI8</accession>
<sequence length="79" mass="8926">MLARHIHHAICSFLAFVFVAVFAEVPDWTCSPPTLGHIGLPRASFEAVFFPRGSLRYQSARYEARGFLKETGHNRLSVH</sequence>
<dbReference type="AlphaFoldDB" id="A0AA38PAI8"/>
<comment type="caution">
    <text evidence="2">The sequence shown here is derived from an EMBL/GenBank/DDBJ whole genome shotgun (WGS) entry which is preliminary data.</text>
</comment>
<dbReference type="EMBL" id="MU806132">
    <property type="protein sequence ID" value="KAJ3839362.1"/>
    <property type="molecule type" value="Genomic_DNA"/>
</dbReference>
<evidence type="ECO:0000313" key="3">
    <source>
        <dbReference type="Proteomes" id="UP001163846"/>
    </source>
</evidence>
<feature type="chain" id="PRO_5041341842" description="Secreted protein" evidence="1">
    <location>
        <begin position="24"/>
        <end position="79"/>
    </location>
</feature>
<keyword evidence="3" id="KW-1185">Reference proteome</keyword>
<evidence type="ECO:0000256" key="1">
    <source>
        <dbReference type="SAM" id="SignalP"/>
    </source>
</evidence>
<keyword evidence="1" id="KW-0732">Signal</keyword>
<name>A0AA38PAI8_9AGAR</name>
<feature type="signal peptide" evidence="1">
    <location>
        <begin position="1"/>
        <end position="23"/>
    </location>
</feature>